<comment type="caution">
    <text evidence="3">The sequence shown here is derived from an EMBL/GenBank/DDBJ whole genome shotgun (WGS) entry which is preliminary data.</text>
</comment>
<feature type="region of interest" description="Disordered" evidence="1">
    <location>
        <begin position="16"/>
        <end position="273"/>
    </location>
</feature>
<feature type="compositionally biased region" description="Low complexity" evidence="1">
    <location>
        <begin position="748"/>
        <end position="762"/>
    </location>
</feature>
<organism evidence="3 4">
    <name type="scientific">Umbra pygmaea</name>
    <name type="common">Eastern mudminnow</name>
    <dbReference type="NCBI Taxonomy" id="75934"/>
    <lineage>
        <taxon>Eukaryota</taxon>
        <taxon>Metazoa</taxon>
        <taxon>Chordata</taxon>
        <taxon>Craniata</taxon>
        <taxon>Vertebrata</taxon>
        <taxon>Euteleostomi</taxon>
        <taxon>Actinopterygii</taxon>
        <taxon>Neopterygii</taxon>
        <taxon>Teleostei</taxon>
        <taxon>Protacanthopterygii</taxon>
        <taxon>Esociformes</taxon>
        <taxon>Umbridae</taxon>
        <taxon>Umbra</taxon>
    </lineage>
</organism>
<feature type="compositionally biased region" description="Low complexity" evidence="1">
    <location>
        <begin position="61"/>
        <end position="74"/>
    </location>
</feature>
<accession>A0ABD0WN74</accession>
<dbReference type="PANTHER" id="PTHR22042:SF3">
    <property type="entry name" value="RIKEN CDNA 2900026A02 GENE"/>
    <property type="match status" value="1"/>
</dbReference>
<dbReference type="Proteomes" id="UP001557470">
    <property type="component" value="Unassembled WGS sequence"/>
</dbReference>
<feature type="domain" description="Tankyrase 1-binding protein C-terminal" evidence="2">
    <location>
        <begin position="621"/>
        <end position="791"/>
    </location>
</feature>
<keyword evidence="4" id="KW-1185">Reference proteome</keyword>
<dbReference type="SMART" id="SM01319">
    <property type="entry name" value="Tankyrase_bdg_C"/>
    <property type="match status" value="1"/>
</dbReference>
<feature type="compositionally biased region" description="Low complexity" evidence="1">
    <location>
        <begin position="119"/>
        <end position="133"/>
    </location>
</feature>
<proteinExistence type="predicted"/>
<dbReference type="AlphaFoldDB" id="A0ABD0WN74"/>
<evidence type="ECO:0000313" key="3">
    <source>
        <dbReference type="EMBL" id="KAL0978202.1"/>
    </source>
</evidence>
<gene>
    <name evidence="3" type="ORF">UPYG_G00167410</name>
</gene>
<feature type="compositionally biased region" description="Polar residues" evidence="1">
    <location>
        <begin position="595"/>
        <end position="612"/>
    </location>
</feature>
<feature type="compositionally biased region" description="Polar residues" evidence="1">
    <location>
        <begin position="80"/>
        <end position="108"/>
    </location>
</feature>
<sequence length="800" mass="88261">MATRVDLVPGKVAQTEVDSVKPTPGPKPLLTTKPFSLKRNAIPRSILPSKTFSMPPDLSQTGTTGSITTTVASTRRPGQPTLNGDSTATLEPTNASNTPPDNTRPTDSNHTKKLNQADLSTCLTTPTSETPTSIGADPTETTETNKLSGAKPGEQGDSDSRPNATGPGATPLIRRQTREIETARWRSRKRLSMELTSRFETASPQLHTQKPAKEQLLTKRETPIDIDLLPKSKDAEKTHDPPGTPSDLECSLKQPAPLEGQRNIQEVEEKGAKKVSTIQRRISLLLDASSRPQPSISRKEAPPPIKQDGCGGVKQLIKGWVEGQMAEKEEEKEEDQVPLYKPVERLVRQSNGGTKQEPFVDQIGTEVKLQKEPELEERVKFETESSKLKEVDKEMEIKKQKVRYDDFSVKQAKPLVSVIYDDFSAKPRRWGSKSRLPASPAPVQTPPRVTEILPSSHTDLQTGFDTQEPAQDSLARVEPQRAERDTLMREPSPVDWMEEGTEKEREGEEEESEEEEGEEEEGEEQEDKEDEEEEGEFNLDPEKEEGKAAKSHDTDTLIGEEPDILTGGEPDAPIGGESDQQNEGSDTRLSEDDSPQTSVDQTSAAITTNESDGASLLEETEEPLPFPDISAPLLDTSLLRSRAELRKSRRTRPPRIARQSSATAMPVQDKEPIQDWRFCDSTDTKELQGDTESDEEQPRERQVMSPPSQPQRVSLFSGMDPSILKAQLKKREGGGGEGADTERDMDRSQLSSSPGRSSFLPGASRVLPLAGNQDGAAESSPSWLQELKSKKRFSQHNSET</sequence>
<feature type="compositionally biased region" description="Basic and acidic residues" evidence="1">
    <location>
        <begin position="478"/>
        <end position="488"/>
    </location>
</feature>
<dbReference type="InterPro" id="IPR032764">
    <property type="entry name" value="Tankyrase-bd_C"/>
</dbReference>
<feature type="compositionally biased region" description="Polar residues" evidence="1">
    <location>
        <begin position="194"/>
        <end position="208"/>
    </location>
</feature>
<reference evidence="3 4" key="1">
    <citation type="submission" date="2024-06" db="EMBL/GenBank/DDBJ databases">
        <authorList>
            <person name="Pan Q."/>
            <person name="Wen M."/>
            <person name="Jouanno E."/>
            <person name="Zahm M."/>
            <person name="Klopp C."/>
            <person name="Cabau C."/>
            <person name="Louis A."/>
            <person name="Berthelot C."/>
            <person name="Parey E."/>
            <person name="Roest Crollius H."/>
            <person name="Montfort J."/>
            <person name="Robinson-Rechavi M."/>
            <person name="Bouchez O."/>
            <person name="Lampietro C."/>
            <person name="Lopez Roques C."/>
            <person name="Donnadieu C."/>
            <person name="Postlethwait J."/>
            <person name="Bobe J."/>
            <person name="Verreycken H."/>
            <person name="Guiguen Y."/>
        </authorList>
    </citation>
    <scope>NUCLEOTIDE SEQUENCE [LARGE SCALE GENOMIC DNA]</scope>
    <source>
        <strain evidence="3">Up_M1</strain>
        <tissue evidence="3">Testis</tissue>
    </source>
</reference>
<feature type="compositionally biased region" description="Basic and acidic residues" evidence="1">
    <location>
        <begin position="211"/>
        <end position="240"/>
    </location>
</feature>
<feature type="compositionally biased region" description="Acidic residues" evidence="1">
    <location>
        <begin position="507"/>
        <end position="539"/>
    </location>
</feature>
<dbReference type="Pfam" id="PF15327">
    <property type="entry name" value="Tankyrase_bdg_C"/>
    <property type="match status" value="1"/>
</dbReference>
<dbReference type="EMBL" id="JAGEUA010000005">
    <property type="protein sequence ID" value="KAL0978202.1"/>
    <property type="molecule type" value="Genomic_DNA"/>
</dbReference>
<feature type="compositionally biased region" description="Polar residues" evidence="1">
    <location>
        <begin position="453"/>
        <end position="470"/>
    </location>
</feature>
<protein>
    <recommendedName>
        <fullName evidence="2">Tankyrase 1-binding protein C-terminal domain-containing protein</fullName>
    </recommendedName>
</protein>
<dbReference type="PANTHER" id="PTHR22042">
    <property type="entry name" value="TANKYRASE 1 BINDING PROTEIN"/>
    <property type="match status" value="1"/>
</dbReference>
<evidence type="ECO:0000259" key="2">
    <source>
        <dbReference type="SMART" id="SM01319"/>
    </source>
</evidence>
<feature type="compositionally biased region" description="Basic and acidic residues" evidence="1">
    <location>
        <begin position="668"/>
        <end position="688"/>
    </location>
</feature>
<feature type="compositionally biased region" description="Basic and acidic residues" evidence="1">
    <location>
        <begin position="729"/>
        <end position="747"/>
    </location>
</feature>
<feature type="region of interest" description="Disordered" evidence="1">
    <location>
        <begin position="285"/>
        <end position="312"/>
    </location>
</feature>
<evidence type="ECO:0000256" key="1">
    <source>
        <dbReference type="SAM" id="MobiDB-lite"/>
    </source>
</evidence>
<feature type="compositionally biased region" description="Basic and acidic residues" evidence="1">
    <location>
        <begin position="540"/>
        <end position="555"/>
    </location>
</feature>
<name>A0ABD0WN74_UMBPY</name>
<evidence type="ECO:0000313" key="4">
    <source>
        <dbReference type="Proteomes" id="UP001557470"/>
    </source>
</evidence>
<feature type="region of interest" description="Disordered" evidence="1">
    <location>
        <begin position="427"/>
        <end position="800"/>
    </location>
</feature>
<dbReference type="InterPro" id="IPR040006">
    <property type="entry name" value="TNKS1BP1-like"/>
</dbReference>